<reference evidence="3" key="1">
    <citation type="submission" date="2016-06" db="UniProtKB">
        <authorList>
            <consortium name="WormBaseParasite"/>
        </authorList>
    </citation>
    <scope>IDENTIFICATION</scope>
</reference>
<evidence type="ECO:0000313" key="1">
    <source>
        <dbReference type="EMBL" id="VDK66175.1"/>
    </source>
</evidence>
<evidence type="ECO:0000313" key="2">
    <source>
        <dbReference type="Proteomes" id="UP000271087"/>
    </source>
</evidence>
<name>A0A182E323_ONCOC</name>
<gene>
    <name evidence="1" type="ORF">NOO_LOCUS2376</name>
</gene>
<organism evidence="3">
    <name type="scientific">Onchocerca ochengi</name>
    <name type="common">Filarial nematode worm</name>
    <dbReference type="NCBI Taxonomy" id="42157"/>
    <lineage>
        <taxon>Eukaryota</taxon>
        <taxon>Metazoa</taxon>
        <taxon>Ecdysozoa</taxon>
        <taxon>Nematoda</taxon>
        <taxon>Chromadorea</taxon>
        <taxon>Rhabditida</taxon>
        <taxon>Spirurina</taxon>
        <taxon>Spiruromorpha</taxon>
        <taxon>Filarioidea</taxon>
        <taxon>Onchocercidae</taxon>
        <taxon>Onchocerca</taxon>
    </lineage>
</organism>
<dbReference type="WBParaSite" id="nOo.2.0.1.t02376-RA">
    <property type="protein sequence ID" value="nOo.2.0.1.t02376-RA"/>
    <property type="gene ID" value="nOo.2.0.1.g02376"/>
</dbReference>
<proteinExistence type="predicted"/>
<reference evidence="1 2" key="2">
    <citation type="submission" date="2018-08" db="EMBL/GenBank/DDBJ databases">
        <authorList>
            <person name="Laetsch R D."/>
            <person name="Stevens L."/>
            <person name="Kumar S."/>
            <person name="Blaxter L. M."/>
        </authorList>
    </citation>
    <scope>NUCLEOTIDE SEQUENCE [LARGE SCALE GENOMIC DNA]</scope>
</reference>
<evidence type="ECO:0000313" key="3">
    <source>
        <dbReference type="WBParaSite" id="nOo.2.0.1.t02376-RA"/>
    </source>
</evidence>
<protein>
    <submittedName>
        <fullName evidence="1 3">Uncharacterized protein</fullName>
    </submittedName>
</protein>
<keyword evidence="2" id="KW-1185">Reference proteome</keyword>
<accession>A0A182E323</accession>
<dbReference type="Proteomes" id="UP000271087">
    <property type="component" value="Unassembled WGS sequence"/>
</dbReference>
<sequence length="11" mass="1381">MIVRVVFRPYT</sequence>
<dbReference type="EMBL" id="UYRW01000370">
    <property type="protein sequence ID" value="VDK66175.1"/>
    <property type="molecule type" value="Genomic_DNA"/>
</dbReference>